<evidence type="ECO:0000313" key="6">
    <source>
        <dbReference type="Proteomes" id="UP000214596"/>
    </source>
</evidence>
<organism evidence="5 6">
    <name type="scientific">Vibrio parahaemolyticus</name>
    <dbReference type="NCBI Taxonomy" id="670"/>
    <lineage>
        <taxon>Bacteria</taxon>
        <taxon>Pseudomonadati</taxon>
        <taxon>Pseudomonadota</taxon>
        <taxon>Gammaproteobacteria</taxon>
        <taxon>Vibrionales</taxon>
        <taxon>Vibrionaceae</taxon>
        <taxon>Vibrio</taxon>
    </lineage>
</organism>
<protein>
    <submittedName>
        <fullName evidence="5">Hemolysin secretion protein D</fullName>
    </submittedName>
</protein>
<keyword evidence="4" id="KW-0472">Membrane</keyword>
<comment type="subcellular location">
    <subcellularLocation>
        <location evidence="1">Membrane</location>
        <topology evidence="1">Single-pass membrane protein</topology>
    </subcellularLocation>
</comment>
<dbReference type="InterPro" id="IPR050739">
    <property type="entry name" value="MFP"/>
</dbReference>
<evidence type="ECO:0000313" key="5">
    <source>
        <dbReference type="EMBL" id="OXE27881.1"/>
    </source>
</evidence>
<proteinExistence type="predicted"/>
<feature type="non-terminal residue" evidence="5">
    <location>
        <position position="1"/>
    </location>
</feature>
<feature type="non-terminal residue" evidence="5">
    <location>
        <position position="83"/>
    </location>
</feature>
<accession>A0A227IYC4</accession>
<gene>
    <name evidence="5" type="ORF">CA163_36800</name>
</gene>
<keyword evidence="3" id="KW-1133">Transmembrane helix</keyword>
<dbReference type="PANTHER" id="PTHR30386">
    <property type="entry name" value="MEMBRANE FUSION SUBUNIT OF EMRAB-TOLC MULTIDRUG EFFLUX PUMP"/>
    <property type="match status" value="1"/>
</dbReference>
<evidence type="ECO:0000256" key="2">
    <source>
        <dbReference type="ARBA" id="ARBA00022692"/>
    </source>
</evidence>
<keyword evidence="2" id="KW-0812">Transmembrane</keyword>
<reference evidence="5 6" key="1">
    <citation type="journal article" date="2017" name="Appl. Environ. Microbiol.">
        <title>Parallel evolution of two clades of a major Atlantic endemic Vibrio parahaemolyticus pathogen lineage by independent acquisition of related pathogenicity islands.</title>
        <authorList>
            <person name="Xu F."/>
            <person name="Gonzalez-Escalona N."/>
            <person name="Drees K.P."/>
            <person name="Sebra R.P."/>
            <person name="Cooper V.S."/>
            <person name="Jones S.H."/>
            <person name="Whistler C.A."/>
        </authorList>
    </citation>
    <scope>NUCLEOTIDE SEQUENCE [LARGE SCALE GENOMIC DNA]</scope>
    <source>
        <strain evidence="5 6">MAVP-3</strain>
    </source>
</reference>
<dbReference type="AlphaFoldDB" id="A0A227IYC4"/>
<evidence type="ECO:0000256" key="1">
    <source>
        <dbReference type="ARBA" id="ARBA00004167"/>
    </source>
</evidence>
<comment type="caution">
    <text evidence="5">The sequence shown here is derived from an EMBL/GenBank/DDBJ whole genome shotgun (WGS) entry which is preliminary data.</text>
</comment>
<name>A0A227IYC4_VIBPH</name>
<dbReference type="EMBL" id="NIXT01004977">
    <property type="protein sequence ID" value="OXE27881.1"/>
    <property type="molecule type" value="Genomic_DNA"/>
</dbReference>
<evidence type="ECO:0000256" key="4">
    <source>
        <dbReference type="ARBA" id="ARBA00023136"/>
    </source>
</evidence>
<dbReference type="Proteomes" id="UP000214596">
    <property type="component" value="Unassembled WGS sequence"/>
</dbReference>
<dbReference type="Gene3D" id="2.40.50.100">
    <property type="match status" value="1"/>
</dbReference>
<evidence type="ECO:0000256" key="3">
    <source>
        <dbReference type="ARBA" id="ARBA00022989"/>
    </source>
</evidence>
<dbReference type="Gene3D" id="1.10.287.470">
    <property type="entry name" value="Helix hairpin bin"/>
    <property type="match status" value="1"/>
</dbReference>
<dbReference type="GO" id="GO:0016020">
    <property type="term" value="C:membrane"/>
    <property type="evidence" value="ECO:0007669"/>
    <property type="project" value="UniProtKB-SubCell"/>
</dbReference>
<dbReference type="PANTHER" id="PTHR30386:SF26">
    <property type="entry name" value="TRANSPORT PROTEIN COMB"/>
    <property type="match status" value="1"/>
</dbReference>
<sequence length="83" mass="9204">GWASWAQIDQVTVGQGKVIPSSQIQVVQNLEGGLVKEILVKEGQLVKKGQQLLLIDDTRFRSDYREREQQVANLTASVLQLSA</sequence>
<dbReference type="SUPFAM" id="SSF111369">
    <property type="entry name" value="HlyD-like secretion proteins"/>
    <property type="match status" value="1"/>
</dbReference>